<accession>A0A0F9GUZ2</accession>
<reference evidence="1" key="1">
    <citation type="journal article" date="2015" name="Nature">
        <title>Complex archaea that bridge the gap between prokaryotes and eukaryotes.</title>
        <authorList>
            <person name="Spang A."/>
            <person name="Saw J.H."/>
            <person name="Jorgensen S.L."/>
            <person name="Zaremba-Niedzwiedzka K."/>
            <person name="Martijn J."/>
            <person name="Lind A.E."/>
            <person name="van Eijk R."/>
            <person name="Schleper C."/>
            <person name="Guy L."/>
            <person name="Ettema T.J."/>
        </authorList>
    </citation>
    <scope>NUCLEOTIDE SEQUENCE</scope>
</reference>
<name>A0A0F9GUZ2_9ZZZZ</name>
<sequence>MSLRILLLLWTALLVGACAPGPQHNPLEEVLEAAGNWREGSIEVEDATYVKHRSNIEEVRWSARLSIRNHAPISGYCNVLLQVFDEDGKLLDEYLVFNDNLNYESMVTHNDEIFIKRIHLDKISFARYAYNCVKKNMLGR</sequence>
<dbReference type="PROSITE" id="PS51257">
    <property type="entry name" value="PROKAR_LIPOPROTEIN"/>
    <property type="match status" value="1"/>
</dbReference>
<comment type="caution">
    <text evidence="1">The sequence shown here is derived from an EMBL/GenBank/DDBJ whole genome shotgun (WGS) entry which is preliminary data.</text>
</comment>
<evidence type="ECO:0000313" key="1">
    <source>
        <dbReference type="EMBL" id="KKL94486.1"/>
    </source>
</evidence>
<dbReference type="AlphaFoldDB" id="A0A0F9GUZ2"/>
<dbReference type="EMBL" id="LAZR01018912">
    <property type="protein sequence ID" value="KKL94486.1"/>
    <property type="molecule type" value="Genomic_DNA"/>
</dbReference>
<protein>
    <recommendedName>
        <fullName evidence="2">Lipoprotein</fullName>
    </recommendedName>
</protein>
<gene>
    <name evidence="1" type="ORF">LCGC14_1864220</name>
</gene>
<evidence type="ECO:0008006" key="2">
    <source>
        <dbReference type="Google" id="ProtNLM"/>
    </source>
</evidence>
<proteinExistence type="predicted"/>
<organism evidence="1">
    <name type="scientific">marine sediment metagenome</name>
    <dbReference type="NCBI Taxonomy" id="412755"/>
    <lineage>
        <taxon>unclassified sequences</taxon>
        <taxon>metagenomes</taxon>
        <taxon>ecological metagenomes</taxon>
    </lineage>
</organism>